<evidence type="ECO:0000256" key="1">
    <source>
        <dbReference type="ARBA" id="ARBA00000824"/>
    </source>
</evidence>
<feature type="domain" description="Chorismate mutase" evidence="19">
    <location>
        <begin position="10"/>
        <end position="101"/>
    </location>
</feature>
<evidence type="ECO:0000256" key="3">
    <source>
        <dbReference type="ARBA" id="ARBA00004496"/>
    </source>
</evidence>
<dbReference type="SUPFAM" id="SSF53850">
    <property type="entry name" value="Periplasmic binding protein-like II"/>
    <property type="match status" value="1"/>
</dbReference>
<comment type="catalytic activity">
    <reaction evidence="18">
        <text>prephenate + H(+) = 3-phenylpyruvate + CO2 + H2O</text>
        <dbReference type="Rhea" id="RHEA:21648"/>
        <dbReference type="ChEBI" id="CHEBI:15377"/>
        <dbReference type="ChEBI" id="CHEBI:15378"/>
        <dbReference type="ChEBI" id="CHEBI:16526"/>
        <dbReference type="ChEBI" id="CHEBI:18005"/>
        <dbReference type="ChEBI" id="CHEBI:29934"/>
        <dbReference type="EC" id="4.2.1.51"/>
    </reaction>
</comment>
<evidence type="ECO:0000256" key="9">
    <source>
        <dbReference type="ARBA" id="ARBA00022490"/>
    </source>
</evidence>
<evidence type="ECO:0000256" key="11">
    <source>
        <dbReference type="ARBA" id="ARBA00023141"/>
    </source>
</evidence>
<protein>
    <recommendedName>
        <fullName evidence="8">Bifunctional chorismate mutase/prephenate dehydratase</fullName>
        <ecNumber evidence="7">4.2.1.51</ecNumber>
        <ecNumber evidence="6">5.4.99.5</ecNumber>
    </recommendedName>
    <alternativeName>
        <fullName evidence="17">Chorismate mutase-prephenate dehydratase</fullName>
    </alternativeName>
    <alternativeName>
        <fullName evidence="16">p-protein</fullName>
    </alternativeName>
</protein>
<comment type="function">
    <text evidence="2">Catalyzes the Claisen rearrangement of chorismate to prephenate and the decarboxylation/dehydration of prephenate to phenylpyruvate.</text>
</comment>
<name>A0ABZ2FZ77_9SPHN</name>
<dbReference type="InterPro" id="IPR008242">
    <property type="entry name" value="Chor_mutase/pphenate_deHydtase"/>
</dbReference>
<dbReference type="SUPFAM" id="SSF48600">
    <property type="entry name" value="Chorismate mutase II"/>
    <property type="match status" value="1"/>
</dbReference>
<evidence type="ECO:0000256" key="8">
    <source>
        <dbReference type="ARBA" id="ARBA00014401"/>
    </source>
</evidence>
<gene>
    <name evidence="21" type="ORF">V6R86_02585</name>
</gene>
<keyword evidence="10" id="KW-0028">Amino-acid biosynthesis</keyword>
<keyword evidence="11" id="KW-0057">Aromatic amino acid biosynthesis</keyword>
<comment type="catalytic activity">
    <reaction evidence="1">
        <text>chorismate = prephenate</text>
        <dbReference type="Rhea" id="RHEA:13897"/>
        <dbReference type="ChEBI" id="CHEBI:29748"/>
        <dbReference type="ChEBI" id="CHEBI:29934"/>
        <dbReference type="EC" id="5.4.99.5"/>
    </reaction>
</comment>
<comment type="pathway">
    <text evidence="5">Metabolic intermediate biosynthesis; prephenate biosynthesis; prephenate from chorismate: step 1/1.</text>
</comment>
<evidence type="ECO:0000256" key="7">
    <source>
        <dbReference type="ARBA" id="ARBA00013147"/>
    </source>
</evidence>
<evidence type="ECO:0000256" key="18">
    <source>
        <dbReference type="ARBA" id="ARBA00047848"/>
    </source>
</evidence>
<evidence type="ECO:0000256" key="13">
    <source>
        <dbReference type="ARBA" id="ARBA00023235"/>
    </source>
</evidence>
<dbReference type="PANTHER" id="PTHR21022:SF19">
    <property type="entry name" value="PREPHENATE DEHYDRATASE-RELATED"/>
    <property type="match status" value="1"/>
</dbReference>
<evidence type="ECO:0000256" key="16">
    <source>
        <dbReference type="ARBA" id="ARBA00031175"/>
    </source>
</evidence>
<feature type="domain" description="Prephenate dehydratase" evidence="20">
    <location>
        <begin position="210"/>
        <end position="385"/>
    </location>
</feature>
<evidence type="ECO:0000256" key="6">
    <source>
        <dbReference type="ARBA" id="ARBA00012404"/>
    </source>
</evidence>
<keyword evidence="15" id="KW-0511">Multifunctional enzyme</keyword>
<dbReference type="InterPro" id="IPR002701">
    <property type="entry name" value="CM_II_prokaryot"/>
</dbReference>
<keyword evidence="9" id="KW-0963">Cytoplasm</keyword>
<evidence type="ECO:0000313" key="21">
    <source>
        <dbReference type="EMBL" id="WWM69608.1"/>
    </source>
</evidence>
<dbReference type="CDD" id="cd13631">
    <property type="entry name" value="PBP2_Ct-PDT_like"/>
    <property type="match status" value="1"/>
</dbReference>
<dbReference type="PIRSF" id="PIRSF001500">
    <property type="entry name" value="Chor_mut_pdt_Ppr"/>
    <property type="match status" value="1"/>
</dbReference>
<accession>A0ABZ2FZ77</accession>
<dbReference type="EC" id="4.2.1.51" evidence="7"/>
<dbReference type="PANTHER" id="PTHR21022">
    <property type="entry name" value="PREPHENATE DEHYDRATASE P PROTEIN"/>
    <property type="match status" value="1"/>
</dbReference>
<dbReference type="SMART" id="SM00830">
    <property type="entry name" value="CM_2"/>
    <property type="match status" value="1"/>
</dbReference>
<evidence type="ECO:0000256" key="2">
    <source>
        <dbReference type="ARBA" id="ARBA00002364"/>
    </source>
</evidence>
<dbReference type="EC" id="5.4.99.5" evidence="6"/>
<keyword evidence="22" id="KW-1185">Reference proteome</keyword>
<sequence length="390" mass="41973">MNSNSQPNVSPLASAINVLRGEIDRIDDQILHLLEQRYRQVSRIARAKDVGTSRTLALRPAREHRIIERLSAKARHVPAGDIGQIWRSVMALSARHQRPYRVLLCGPESARTALSTLAAARHGAAIPATWAPSVEAARAEALRGEAILIVSAEEEGWQECAGLDLIGRYPTGCDAHPWALELGRVERSAGDAVPPTPAPEWSGRALGKGVVACLGGRGSFSEAACLKLLPGHELLPLEDMDAVLRAVREGTADLAVVPVANSHAGSLEEHRRLLHHPELRIIGEQLMEVRQHLLGQPGANLGDIRRVSSHPAALAQCEAYLARQPWARMEAASTALAAAQVAGTGDPAWAAIGSEVAAELHGLVILERDLQGEAVNETRFVIVERRDSYA</sequence>
<evidence type="ECO:0000256" key="15">
    <source>
        <dbReference type="ARBA" id="ARBA00023268"/>
    </source>
</evidence>
<evidence type="ECO:0000256" key="14">
    <source>
        <dbReference type="ARBA" id="ARBA00023239"/>
    </source>
</evidence>
<dbReference type="Proteomes" id="UP001382935">
    <property type="component" value="Chromosome"/>
</dbReference>
<dbReference type="Gene3D" id="3.40.190.10">
    <property type="entry name" value="Periplasmic binding protein-like II"/>
    <property type="match status" value="2"/>
</dbReference>
<reference evidence="21 22" key="1">
    <citation type="submission" date="2024-02" db="EMBL/GenBank/DDBJ databases">
        <title>Full genome sequence of Sphingomonas kaistensis.</title>
        <authorList>
            <person name="Poletto B.L."/>
            <person name="Silva G."/>
            <person name="Galante D."/>
            <person name="Campos K.R."/>
            <person name="Santos M.B.N."/>
            <person name="Sacchi C.T."/>
        </authorList>
    </citation>
    <scope>NUCLEOTIDE SEQUENCE [LARGE SCALE GENOMIC DNA]</scope>
    <source>
        <strain evidence="21 22">MA4R</strain>
    </source>
</reference>
<dbReference type="InterPro" id="IPR001086">
    <property type="entry name" value="Preph_deHydtase"/>
</dbReference>
<dbReference type="PROSITE" id="PS51168">
    <property type="entry name" value="CHORISMATE_MUT_2"/>
    <property type="match status" value="1"/>
</dbReference>
<proteinExistence type="predicted"/>
<dbReference type="InterPro" id="IPR036263">
    <property type="entry name" value="Chorismate_II_sf"/>
</dbReference>
<keyword evidence="13" id="KW-0413">Isomerase</keyword>
<dbReference type="Pfam" id="PF00800">
    <property type="entry name" value="PDT"/>
    <property type="match status" value="1"/>
</dbReference>
<keyword evidence="12" id="KW-0584">Phenylalanine biosynthesis</keyword>
<evidence type="ECO:0000256" key="5">
    <source>
        <dbReference type="ARBA" id="ARBA00004817"/>
    </source>
</evidence>
<evidence type="ECO:0000256" key="10">
    <source>
        <dbReference type="ARBA" id="ARBA00022605"/>
    </source>
</evidence>
<dbReference type="Gene3D" id="1.20.59.10">
    <property type="entry name" value="Chorismate mutase"/>
    <property type="match status" value="1"/>
</dbReference>
<comment type="subcellular location">
    <subcellularLocation>
        <location evidence="3">Cytoplasm</location>
    </subcellularLocation>
</comment>
<dbReference type="Pfam" id="PF01817">
    <property type="entry name" value="CM_2"/>
    <property type="match status" value="1"/>
</dbReference>
<dbReference type="EMBL" id="CP145607">
    <property type="protein sequence ID" value="WWM69608.1"/>
    <property type="molecule type" value="Genomic_DNA"/>
</dbReference>
<evidence type="ECO:0000313" key="22">
    <source>
        <dbReference type="Proteomes" id="UP001382935"/>
    </source>
</evidence>
<evidence type="ECO:0000256" key="17">
    <source>
        <dbReference type="ARBA" id="ARBA00031520"/>
    </source>
</evidence>
<dbReference type="InterPro" id="IPR036979">
    <property type="entry name" value="CM_dom_sf"/>
</dbReference>
<dbReference type="RefSeq" id="WP_338501819.1">
    <property type="nucleotide sequence ID" value="NZ_CP145607.1"/>
</dbReference>
<dbReference type="PROSITE" id="PS51171">
    <property type="entry name" value="PREPHENATE_DEHYDR_3"/>
    <property type="match status" value="1"/>
</dbReference>
<evidence type="ECO:0000259" key="19">
    <source>
        <dbReference type="PROSITE" id="PS51168"/>
    </source>
</evidence>
<organism evidence="21 22">
    <name type="scientific">Sphingomonas kaistensis</name>
    <dbReference type="NCBI Taxonomy" id="298708"/>
    <lineage>
        <taxon>Bacteria</taxon>
        <taxon>Pseudomonadati</taxon>
        <taxon>Pseudomonadota</taxon>
        <taxon>Alphaproteobacteria</taxon>
        <taxon>Sphingomonadales</taxon>
        <taxon>Sphingomonadaceae</taxon>
        <taxon>Sphingomonas</taxon>
    </lineage>
</organism>
<comment type="pathway">
    <text evidence="4">Amino-acid biosynthesis; L-phenylalanine biosynthesis; phenylpyruvate from prephenate: step 1/1.</text>
</comment>
<evidence type="ECO:0000259" key="20">
    <source>
        <dbReference type="PROSITE" id="PS51171"/>
    </source>
</evidence>
<evidence type="ECO:0000256" key="12">
    <source>
        <dbReference type="ARBA" id="ARBA00023222"/>
    </source>
</evidence>
<keyword evidence="14" id="KW-0456">Lyase</keyword>
<evidence type="ECO:0000256" key="4">
    <source>
        <dbReference type="ARBA" id="ARBA00004741"/>
    </source>
</evidence>